<dbReference type="InterPro" id="IPR035914">
    <property type="entry name" value="Sperma_CUB_dom_sf"/>
</dbReference>
<evidence type="ECO:0000256" key="1">
    <source>
        <dbReference type="ARBA" id="ARBA00022737"/>
    </source>
</evidence>
<dbReference type="OrthoDB" id="5808499at2759"/>
<dbReference type="InterPro" id="IPR000859">
    <property type="entry name" value="CUB_dom"/>
</dbReference>
<feature type="domain" description="C-type lectin" evidence="6">
    <location>
        <begin position="28"/>
        <end position="142"/>
    </location>
</feature>
<accession>A0A9P1IH69</accession>
<dbReference type="CDD" id="cd00037">
    <property type="entry name" value="CLECT"/>
    <property type="match status" value="1"/>
</dbReference>
<dbReference type="Pfam" id="PF00431">
    <property type="entry name" value="CUB"/>
    <property type="match status" value="2"/>
</dbReference>
<evidence type="ECO:0000313" key="8">
    <source>
        <dbReference type="Proteomes" id="UP001152747"/>
    </source>
</evidence>
<evidence type="ECO:0000256" key="2">
    <source>
        <dbReference type="ARBA" id="ARBA00023157"/>
    </source>
</evidence>
<sequence>MLFPLIFLFVSSLEAANLCPNGWTFSTANSYCYYVSNNSMTWDQAATFCSSIGGSSVYITSFTESTFVKNLTSSYLLQPWLAIHRNSTDGYFYDPRGYRVYSSYWATNEPGVNGDCASYRGLGVSTGMQVTQCFSLQPALCKQQPAFCPNQTQYGGTYTRSGNITSPGYPVQYYNNLDCIYTINSPNGTYITIQFDPYLVEYELDYVAMYDGPNTSSKYLGEPSWFGKNSYESSSNVLTFKFHTDSTYTDRGWLATWAAKPTTPPIRVNGTNGTLQSGNYPENYDAYAEQLYYISVAYGFQINLTITDFNTETNYDVLQVYNASYISTSTLVANLSGSSVAPWNILSPSNYLTLKFTSDGYLQKKGWFANWFIQ</sequence>
<organism evidence="7 8">
    <name type="scientific">Caenorhabditis angaria</name>
    <dbReference type="NCBI Taxonomy" id="860376"/>
    <lineage>
        <taxon>Eukaryota</taxon>
        <taxon>Metazoa</taxon>
        <taxon>Ecdysozoa</taxon>
        <taxon>Nematoda</taxon>
        <taxon>Chromadorea</taxon>
        <taxon>Rhabditida</taxon>
        <taxon>Rhabditina</taxon>
        <taxon>Rhabditomorpha</taxon>
        <taxon>Rhabditoidea</taxon>
        <taxon>Rhabditidae</taxon>
        <taxon>Peloderinae</taxon>
        <taxon>Caenorhabditis</taxon>
    </lineage>
</organism>
<evidence type="ECO:0000256" key="4">
    <source>
        <dbReference type="SAM" id="SignalP"/>
    </source>
</evidence>
<dbReference type="SMART" id="SM00034">
    <property type="entry name" value="CLECT"/>
    <property type="match status" value="1"/>
</dbReference>
<dbReference type="InterPro" id="IPR001304">
    <property type="entry name" value="C-type_lectin-like"/>
</dbReference>
<evidence type="ECO:0000256" key="3">
    <source>
        <dbReference type="PROSITE-ProRule" id="PRU00059"/>
    </source>
</evidence>
<evidence type="ECO:0000259" key="6">
    <source>
        <dbReference type="PROSITE" id="PS50041"/>
    </source>
</evidence>
<feature type="domain" description="CUB" evidence="5">
    <location>
        <begin position="262"/>
        <end position="374"/>
    </location>
</feature>
<evidence type="ECO:0000259" key="5">
    <source>
        <dbReference type="PROSITE" id="PS01180"/>
    </source>
</evidence>
<feature type="domain" description="CUB" evidence="5">
    <location>
        <begin position="148"/>
        <end position="260"/>
    </location>
</feature>
<evidence type="ECO:0000313" key="7">
    <source>
        <dbReference type="EMBL" id="CAI5444478.1"/>
    </source>
</evidence>
<dbReference type="SUPFAM" id="SSF49854">
    <property type="entry name" value="Spermadhesin, CUB domain"/>
    <property type="match status" value="2"/>
</dbReference>
<reference evidence="7" key="1">
    <citation type="submission" date="2022-11" db="EMBL/GenBank/DDBJ databases">
        <authorList>
            <person name="Kikuchi T."/>
        </authorList>
    </citation>
    <scope>NUCLEOTIDE SEQUENCE</scope>
    <source>
        <strain evidence="7">PS1010</strain>
    </source>
</reference>
<dbReference type="PROSITE" id="PS01180">
    <property type="entry name" value="CUB"/>
    <property type="match status" value="2"/>
</dbReference>
<feature type="signal peptide" evidence="4">
    <location>
        <begin position="1"/>
        <end position="15"/>
    </location>
</feature>
<keyword evidence="4" id="KW-0732">Signal</keyword>
<dbReference type="InterPro" id="IPR016187">
    <property type="entry name" value="CTDL_fold"/>
</dbReference>
<keyword evidence="2" id="KW-1015">Disulfide bond</keyword>
<name>A0A9P1IH69_9PELO</name>
<dbReference type="AlphaFoldDB" id="A0A9P1IH69"/>
<dbReference type="Pfam" id="PF00059">
    <property type="entry name" value="Lectin_C"/>
    <property type="match status" value="1"/>
</dbReference>
<gene>
    <name evidence="7" type="ORF">CAMP_LOCUS7115</name>
</gene>
<dbReference type="SMART" id="SM00042">
    <property type="entry name" value="CUB"/>
    <property type="match status" value="2"/>
</dbReference>
<dbReference type="Proteomes" id="UP001152747">
    <property type="component" value="Unassembled WGS sequence"/>
</dbReference>
<evidence type="ECO:0008006" key="9">
    <source>
        <dbReference type="Google" id="ProtNLM"/>
    </source>
</evidence>
<dbReference type="Gene3D" id="2.60.120.290">
    <property type="entry name" value="Spermadhesin, CUB domain"/>
    <property type="match status" value="2"/>
</dbReference>
<comment type="caution">
    <text evidence="3">Lacks conserved residue(s) required for the propagation of feature annotation.</text>
</comment>
<dbReference type="PROSITE" id="PS50041">
    <property type="entry name" value="C_TYPE_LECTIN_2"/>
    <property type="match status" value="1"/>
</dbReference>
<dbReference type="SUPFAM" id="SSF56436">
    <property type="entry name" value="C-type lectin-like"/>
    <property type="match status" value="1"/>
</dbReference>
<feature type="chain" id="PRO_5040335391" description="CUB domain-containing protein" evidence="4">
    <location>
        <begin position="16"/>
        <end position="374"/>
    </location>
</feature>
<keyword evidence="8" id="KW-1185">Reference proteome</keyword>
<dbReference type="PANTHER" id="PTHR24251">
    <property type="entry name" value="OVOCHYMASE-RELATED"/>
    <property type="match status" value="1"/>
</dbReference>
<keyword evidence="1" id="KW-0677">Repeat</keyword>
<dbReference type="InterPro" id="IPR016186">
    <property type="entry name" value="C-type_lectin-like/link_sf"/>
</dbReference>
<protein>
    <recommendedName>
        <fullName evidence="9">CUB domain-containing protein</fullName>
    </recommendedName>
</protein>
<dbReference type="CDD" id="cd00041">
    <property type="entry name" value="CUB"/>
    <property type="match status" value="2"/>
</dbReference>
<comment type="caution">
    <text evidence="7">The sequence shown here is derived from an EMBL/GenBank/DDBJ whole genome shotgun (WGS) entry which is preliminary data.</text>
</comment>
<dbReference type="Gene3D" id="3.10.100.10">
    <property type="entry name" value="Mannose-Binding Protein A, subunit A"/>
    <property type="match status" value="1"/>
</dbReference>
<proteinExistence type="predicted"/>
<dbReference type="EMBL" id="CANHGI010000003">
    <property type="protein sequence ID" value="CAI5444478.1"/>
    <property type="molecule type" value="Genomic_DNA"/>
</dbReference>